<sequence length="296" mass="31774">MTDCPYLGKTPHAPAAGQAPAPAPATRAPTPARQMGGDRNGMAGLLLTEPAIVLEGVCLVSSRQNTTAQKEAENIIPPVPSQNWIVDTSSTNCNTPHRGLLHDYQPLNETVRVVGGRTLLVEGMGTLHLVILTAQGPHTLVVKEPHGELRLPSPTSDKLGKLLIEVLWVNGCYTLVGDPIKTDLGVSLVSTIVKEQRAAQHLHEALGHNPSNEVLTRGLEKGKGVKGVIVNPAAIRNLPKCEDCLQTKQTKGSFGESERAHMWKFGECLNVDLWGPARAETAGSHFTMYLGMKDYG</sequence>
<name>A0A250XIK5_9CHLO</name>
<dbReference type="Proteomes" id="UP000232323">
    <property type="component" value="Unassembled WGS sequence"/>
</dbReference>
<dbReference type="EMBL" id="BEGY01000088">
    <property type="protein sequence ID" value="GAX82911.1"/>
    <property type="molecule type" value="Genomic_DNA"/>
</dbReference>
<organism evidence="2 3">
    <name type="scientific">Chlamydomonas eustigma</name>
    <dbReference type="NCBI Taxonomy" id="1157962"/>
    <lineage>
        <taxon>Eukaryota</taxon>
        <taxon>Viridiplantae</taxon>
        <taxon>Chlorophyta</taxon>
        <taxon>core chlorophytes</taxon>
        <taxon>Chlorophyceae</taxon>
        <taxon>CS clade</taxon>
        <taxon>Chlamydomonadales</taxon>
        <taxon>Chlamydomonadaceae</taxon>
        <taxon>Chlamydomonas</taxon>
    </lineage>
</organism>
<comment type="caution">
    <text evidence="2">The sequence shown here is derived from an EMBL/GenBank/DDBJ whole genome shotgun (WGS) entry which is preliminary data.</text>
</comment>
<protein>
    <recommendedName>
        <fullName evidence="4">GAG-pre-integrase domain-containing protein</fullName>
    </recommendedName>
</protein>
<proteinExistence type="predicted"/>
<dbReference type="AlphaFoldDB" id="A0A250XIK5"/>
<accession>A0A250XIK5</accession>
<keyword evidence="3" id="KW-1185">Reference proteome</keyword>
<feature type="compositionally biased region" description="Low complexity" evidence="1">
    <location>
        <begin position="10"/>
        <end position="32"/>
    </location>
</feature>
<feature type="region of interest" description="Disordered" evidence="1">
    <location>
        <begin position="1"/>
        <end position="41"/>
    </location>
</feature>
<gene>
    <name evidence="2" type="ORF">CEUSTIGMA_g10337.t1</name>
</gene>
<dbReference type="OrthoDB" id="1751483at2759"/>
<reference evidence="2 3" key="1">
    <citation type="submission" date="2017-08" db="EMBL/GenBank/DDBJ databases">
        <title>Acidophilic green algal genome provides insights into adaptation to an acidic environment.</title>
        <authorList>
            <person name="Hirooka S."/>
            <person name="Hirose Y."/>
            <person name="Kanesaki Y."/>
            <person name="Higuchi S."/>
            <person name="Fujiwara T."/>
            <person name="Onuma R."/>
            <person name="Era A."/>
            <person name="Ohbayashi R."/>
            <person name="Uzuka A."/>
            <person name="Nozaki H."/>
            <person name="Yoshikawa H."/>
            <person name="Miyagishima S.Y."/>
        </authorList>
    </citation>
    <scope>NUCLEOTIDE SEQUENCE [LARGE SCALE GENOMIC DNA]</scope>
    <source>
        <strain evidence="2 3">NIES-2499</strain>
    </source>
</reference>
<evidence type="ECO:0000313" key="3">
    <source>
        <dbReference type="Proteomes" id="UP000232323"/>
    </source>
</evidence>
<evidence type="ECO:0008006" key="4">
    <source>
        <dbReference type="Google" id="ProtNLM"/>
    </source>
</evidence>
<evidence type="ECO:0000313" key="2">
    <source>
        <dbReference type="EMBL" id="GAX82911.1"/>
    </source>
</evidence>
<evidence type="ECO:0000256" key="1">
    <source>
        <dbReference type="SAM" id="MobiDB-lite"/>
    </source>
</evidence>